<evidence type="ECO:0000256" key="2">
    <source>
        <dbReference type="ARBA" id="ARBA00004173"/>
    </source>
</evidence>
<dbReference type="Proteomes" id="UP000807342">
    <property type="component" value="Unassembled WGS sequence"/>
</dbReference>
<evidence type="ECO:0000313" key="7">
    <source>
        <dbReference type="EMBL" id="KAF9446263.1"/>
    </source>
</evidence>
<comment type="caution">
    <text evidence="7">The sequence shown here is derived from an EMBL/GenBank/DDBJ whole genome shotgun (WGS) entry which is preliminary data.</text>
</comment>
<proteinExistence type="inferred from homology"/>
<dbReference type="SUPFAM" id="SSF52490">
    <property type="entry name" value="Tubulin nucleotide-binding domain-like"/>
    <property type="match status" value="1"/>
</dbReference>
<evidence type="ECO:0000256" key="3">
    <source>
        <dbReference type="ARBA" id="ARBA00008507"/>
    </source>
</evidence>
<dbReference type="AlphaFoldDB" id="A0A9P5X861"/>
<feature type="domain" description="DML1/Misato tubulin" evidence="6">
    <location>
        <begin position="130"/>
        <end position="312"/>
    </location>
</feature>
<gene>
    <name evidence="7" type="ORF">P691DRAFT_804428</name>
</gene>
<comment type="subcellular location">
    <subcellularLocation>
        <location evidence="2">Mitochondrion</location>
    </subcellularLocation>
</comment>
<dbReference type="InterPro" id="IPR019605">
    <property type="entry name" value="Misato_II_tubulin-like"/>
</dbReference>
<reference evidence="7" key="1">
    <citation type="submission" date="2020-11" db="EMBL/GenBank/DDBJ databases">
        <authorList>
            <consortium name="DOE Joint Genome Institute"/>
            <person name="Ahrendt S."/>
            <person name="Riley R."/>
            <person name="Andreopoulos W."/>
            <person name="Labutti K."/>
            <person name="Pangilinan J."/>
            <person name="Ruiz-Duenas F.J."/>
            <person name="Barrasa J.M."/>
            <person name="Sanchez-Garcia M."/>
            <person name="Camarero S."/>
            <person name="Miyauchi S."/>
            <person name="Serrano A."/>
            <person name="Linde D."/>
            <person name="Babiker R."/>
            <person name="Drula E."/>
            <person name="Ayuso-Fernandez I."/>
            <person name="Pacheco R."/>
            <person name="Padilla G."/>
            <person name="Ferreira P."/>
            <person name="Barriuso J."/>
            <person name="Kellner H."/>
            <person name="Castanera R."/>
            <person name="Alfaro M."/>
            <person name="Ramirez L."/>
            <person name="Pisabarro A.G."/>
            <person name="Kuo A."/>
            <person name="Tritt A."/>
            <person name="Lipzen A."/>
            <person name="He G."/>
            <person name="Yan M."/>
            <person name="Ng V."/>
            <person name="Cullen D."/>
            <person name="Martin F."/>
            <person name="Rosso M.-N."/>
            <person name="Henrissat B."/>
            <person name="Hibbett D."/>
            <person name="Martinez A.T."/>
            <person name="Grigoriev I.V."/>
        </authorList>
    </citation>
    <scope>NUCLEOTIDE SEQUENCE</scope>
    <source>
        <strain evidence="7">MF-IS2</strain>
    </source>
</reference>
<organism evidence="7 8">
    <name type="scientific">Macrolepiota fuliginosa MF-IS2</name>
    <dbReference type="NCBI Taxonomy" id="1400762"/>
    <lineage>
        <taxon>Eukaryota</taxon>
        <taxon>Fungi</taxon>
        <taxon>Dikarya</taxon>
        <taxon>Basidiomycota</taxon>
        <taxon>Agaricomycotina</taxon>
        <taxon>Agaricomycetes</taxon>
        <taxon>Agaricomycetidae</taxon>
        <taxon>Agaricales</taxon>
        <taxon>Agaricineae</taxon>
        <taxon>Agaricaceae</taxon>
        <taxon>Macrolepiota</taxon>
    </lineage>
</organism>
<dbReference type="InterPro" id="IPR029209">
    <property type="entry name" value="DML1/Misato_tubulin"/>
</dbReference>
<dbReference type="InterPro" id="IPR036525">
    <property type="entry name" value="Tubulin/FtsZ_GTPase_sf"/>
</dbReference>
<feature type="domain" description="Misato Segment II tubulin-like" evidence="5">
    <location>
        <begin position="2"/>
        <end position="115"/>
    </location>
</feature>
<keyword evidence="8" id="KW-1185">Reference proteome</keyword>
<comment type="similarity">
    <text evidence="3">Belongs to the misato family.</text>
</comment>
<evidence type="ECO:0000256" key="1">
    <source>
        <dbReference type="ARBA" id="ARBA00003757"/>
    </source>
</evidence>
<evidence type="ECO:0000313" key="8">
    <source>
        <dbReference type="Proteomes" id="UP000807342"/>
    </source>
</evidence>
<dbReference type="PROSITE" id="PS00228">
    <property type="entry name" value="TUBULIN_B_AUTOREG"/>
    <property type="match status" value="1"/>
</dbReference>
<comment type="function">
    <text evidence="1">Involved in the partitioning of the mitochondrial organelle and mitochondrial DNA (mtDNA) inheritance.</text>
</comment>
<dbReference type="InterPro" id="IPR049942">
    <property type="entry name" value="DML1/Misato"/>
</dbReference>
<dbReference type="OrthoDB" id="271881at2759"/>
<evidence type="ECO:0000256" key="4">
    <source>
        <dbReference type="ARBA" id="ARBA00023128"/>
    </source>
</evidence>
<dbReference type="Gene3D" id="3.40.50.1440">
    <property type="entry name" value="Tubulin/FtsZ, GTPase domain"/>
    <property type="match status" value="1"/>
</dbReference>
<evidence type="ECO:0000259" key="5">
    <source>
        <dbReference type="Pfam" id="PF10644"/>
    </source>
</evidence>
<dbReference type="EMBL" id="MU151255">
    <property type="protein sequence ID" value="KAF9446263.1"/>
    <property type="molecule type" value="Genomic_DNA"/>
</dbReference>
<accession>A0A9P5X861</accession>
<sequence>MREILYLQAGNYSNYVGTHFWNTQREYAITDKGDQVDDNISFTQRHDPDGTDHLYPRAIIFDWKDNFGTLSQSNALGTGTNETQSSDASSILWDRPVDEFRQTRIAASTYHAKIEEDSLDQSQTAVFTQPGNIRYWSDYSHVYCLPRSIQRVPSPPSPEGFEGNWKQSQDQFWRYNEDNDLMDTSIRLFLEECDNIQGVQLINDVSTFGGFSEVLLTQLKDEFMNVPTFAFPILSTGAFHEVDIEDNRGTCQVINEALYLRGVAEHATLSIPIHAPQNWPEKAWLGSHNTKSAYFSSSIISAHVESVTFFSRAKRIQEDIGIVGAQLSTADGLPPFAEISGVIPVDKSTNIGHSLVNFTVPTLERSQKHILYSVRDVVRGFGSLDQQNYRSWMGETVTRLEPEILQTFGFPLTGPLRTASPLHGSDTASTLSRLSTSSNLEHMFKNYASFIEASLRRRTAGVMSMGIDTDDIRELINDLWSAHDRYPTNGEGSDLGNNGGSGDE</sequence>
<dbReference type="Pfam" id="PF10644">
    <property type="entry name" value="Misat_Tub_SegII"/>
    <property type="match status" value="1"/>
</dbReference>
<dbReference type="InterPro" id="IPR013838">
    <property type="entry name" value="Beta-tubulin_BS"/>
</dbReference>
<dbReference type="GO" id="GO:0007005">
    <property type="term" value="P:mitochondrion organization"/>
    <property type="evidence" value="ECO:0007669"/>
    <property type="project" value="InterPro"/>
</dbReference>
<evidence type="ECO:0000259" key="6">
    <source>
        <dbReference type="Pfam" id="PF14881"/>
    </source>
</evidence>
<name>A0A9P5X861_9AGAR</name>
<dbReference type="Pfam" id="PF14881">
    <property type="entry name" value="Tubulin_3"/>
    <property type="match status" value="1"/>
</dbReference>
<keyword evidence="4" id="KW-0496">Mitochondrion</keyword>
<protein>
    <submittedName>
        <fullName evidence="7">Tubulin nucleotide-binding domain-like protein</fullName>
    </submittedName>
</protein>
<dbReference type="PANTHER" id="PTHR13391:SF0">
    <property type="entry name" value="PROTEIN MISATO HOMOLOG 1"/>
    <property type="match status" value="1"/>
</dbReference>
<dbReference type="PANTHER" id="PTHR13391">
    <property type="entry name" value="MITOCHONDRIAL DISTRIBUTION REGULATOR MISATO"/>
    <property type="match status" value="1"/>
</dbReference>
<dbReference type="GO" id="GO:0005739">
    <property type="term" value="C:mitochondrion"/>
    <property type="evidence" value="ECO:0007669"/>
    <property type="project" value="UniProtKB-SubCell"/>
</dbReference>